<accession>A0A443NDY9</accession>
<evidence type="ECO:0000259" key="7">
    <source>
        <dbReference type="Pfam" id="PF03016"/>
    </source>
</evidence>
<keyword evidence="4" id="KW-0735">Signal-anchor</keyword>
<protein>
    <submittedName>
        <fullName evidence="8">Xyloglucan galactosyltransferase MUR3</fullName>
    </submittedName>
</protein>
<evidence type="ECO:0000256" key="5">
    <source>
        <dbReference type="ARBA" id="ARBA00023034"/>
    </source>
</evidence>
<evidence type="ECO:0000256" key="2">
    <source>
        <dbReference type="ARBA" id="ARBA00010271"/>
    </source>
</evidence>
<dbReference type="GO" id="GO:0000139">
    <property type="term" value="C:Golgi membrane"/>
    <property type="evidence" value="ECO:0007669"/>
    <property type="project" value="UniProtKB-SubCell"/>
</dbReference>
<evidence type="ECO:0000256" key="4">
    <source>
        <dbReference type="ARBA" id="ARBA00022968"/>
    </source>
</evidence>
<feature type="domain" description="Exostosin GT47" evidence="7">
    <location>
        <begin position="96"/>
        <end position="432"/>
    </location>
</feature>
<comment type="similarity">
    <text evidence="2">Belongs to the glycosyltransferase 47 family.</text>
</comment>
<evidence type="ECO:0000256" key="1">
    <source>
        <dbReference type="ARBA" id="ARBA00004323"/>
    </source>
</evidence>
<evidence type="ECO:0000256" key="6">
    <source>
        <dbReference type="SAM" id="Phobius"/>
    </source>
</evidence>
<dbReference type="OrthoDB" id="1924787at2759"/>
<dbReference type="PANTHER" id="PTHR11062">
    <property type="entry name" value="EXOSTOSIN HEPARAN SULFATE GLYCOSYLTRANSFERASE -RELATED"/>
    <property type="match status" value="1"/>
</dbReference>
<reference evidence="8 9" key="1">
    <citation type="journal article" date="2019" name="Nat. Plants">
        <title>Stout camphor tree genome fills gaps in understanding of flowering plant genome evolution.</title>
        <authorList>
            <person name="Chaw S.M."/>
            <person name="Liu Y.C."/>
            <person name="Wu Y.W."/>
            <person name="Wang H.Y."/>
            <person name="Lin C.I."/>
            <person name="Wu C.S."/>
            <person name="Ke H.M."/>
            <person name="Chang L.Y."/>
            <person name="Hsu C.Y."/>
            <person name="Yang H.T."/>
            <person name="Sudianto E."/>
            <person name="Hsu M.H."/>
            <person name="Wu K.P."/>
            <person name="Wang L.N."/>
            <person name="Leebens-Mack J.H."/>
            <person name="Tsai I.J."/>
        </authorList>
    </citation>
    <scope>NUCLEOTIDE SEQUENCE [LARGE SCALE GENOMIC DNA]</scope>
    <source>
        <strain evidence="9">cv. Chaw 1501</strain>
        <tissue evidence="8">Young leaves</tissue>
    </source>
</reference>
<dbReference type="InterPro" id="IPR040911">
    <property type="entry name" value="Exostosin_GT47"/>
</dbReference>
<comment type="caution">
    <text evidence="8">The sequence shown here is derived from an EMBL/GenBank/DDBJ whole genome shotgun (WGS) entry which is preliminary data.</text>
</comment>
<dbReference type="Pfam" id="PF03016">
    <property type="entry name" value="Exostosin_GT47"/>
    <property type="match status" value="1"/>
</dbReference>
<keyword evidence="3 8" id="KW-0328">Glycosyltransferase</keyword>
<organism evidence="8 9">
    <name type="scientific">Cinnamomum micranthum f. kanehirae</name>
    <dbReference type="NCBI Taxonomy" id="337451"/>
    <lineage>
        <taxon>Eukaryota</taxon>
        <taxon>Viridiplantae</taxon>
        <taxon>Streptophyta</taxon>
        <taxon>Embryophyta</taxon>
        <taxon>Tracheophyta</taxon>
        <taxon>Spermatophyta</taxon>
        <taxon>Magnoliopsida</taxon>
        <taxon>Magnoliidae</taxon>
        <taxon>Laurales</taxon>
        <taxon>Lauraceae</taxon>
        <taxon>Cinnamomum</taxon>
    </lineage>
</organism>
<evidence type="ECO:0000313" key="8">
    <source>
        <dbReference type="EMBL" id="RWR76725.1"/>
    </source>
</evidence>
<name>A0A443NDY9_9MAGN</name>
<sequence>METFNGNCRNHFCFVVTASFGFWFFMFYFHSFHAYTLMESKNSVQSIQNQYENSVLRNSDQQGNISSLPVIENETPQPLKQQSFEENTAIIESDPCSGRYVYVHDLPSRFNVDILKDCKTISMWTDMCKFISNMGLGPKLSNEEGAFSNKGWFATNQFAVELIFYNRMKQYKCLTSNSSMASAIFVPFFAGLDISRYLWGGFNTTTRDSSSFDLVEWLVKKPEWQVLGGRDHFLVGGRITWDFRRQTDNETDWGNKFLFLPQVKNMTILTIESSPWSSYDFGIPYPTYFHPSKDIEVFQWQNRMRRQKRLWWFSFAGAPRPNMAGSIRGQIIDQCRASKRCKLLECSSGVNQCNSPSSLMKMFQRSIFCLQPQGDSYTRRSAFDSILAGCIPVFFHPGSAYVQYTWHLPLNHTSYSVFIPEDEVRDGKISIETVLLSISREEVRAMREKIIELIPRIVYADPRSRLETLEDAFDIAVQGVIQRVNRLREEIKEGRVRNDMGFVEQNHWKYALIGGDGEHEWDRFFTKPEDAGT</sequence>
<evidence type="ECO:0000313" key="9">
    <source>
        <dbReference type="Proteomes" id="UP000283530"/>
    </source>
</evidence>
<keyword evidence="5" id="KW-0333">Golgi apparatus</keyword>
<comment type="subcellular location">
    <subcellularLocation>
        <location evidence="1">Golgi apparatus membrane</location>
        <topology evidence="1">Single-pass type II membrane protein</topology>
    </subcellularLocation>
</comment>
<gene>
    <name evidence="8" type="ORF">CKAN_00518200</name>
</gene>
<keyword evidence="9" id="KW-1185">Reference proteome</keyword>
<keyword evidence="6" id="KW-0472">Membrane</keyword>
<keyword evidence="6" id="KW-1133">Transmembrane helix</keyword>
<dbReference type="EMBL" id="QPKB01000002">
    <property type="protein sequence ID" value="RWR76725.1"/>
    <property type="molecule type" value="Genomic_DNA"/>
</dbReference>
<dbReference type="InterPro" id="IPR004263">
    <property type="entry name" value="Exostosin"/>
</dbReference>
<dbReference type="GO" id="GO:0016757">
    <property type="term" value="F:glycosyltransferase activity"/>
    <property type="evidence" value="ECO:0007669"/>
    <property type="project" value="UniProtKB-KW"/>
</dbReference>
<keyword evidence="6" id="KW-0812">Transmembrane</keyword>
<proteinExistence type="inferred from homology"/>
<evidence type="ECO:0000256" key="3">
    <source>
        <dbReference type="ARBA" id="ARBA00022676"/>
    </source>
</evidence>
<dbReference type="AlphaFoldDB" id="A0A443NDY9"/>
<dbReference type="Proteomes" id="UP000283530">
    <property type="component" value="Unassembled WGS sequence"/>
</dbReference>
<keyword evidence="8" id="KW-0808">Transferase</keyword>
<feature type="transmembrane region" description="Helical" evidence="6">
    <location>
        <begin position="12"/>
        <end position="30"/>
    </location>
</feature>
<dbReference type="STRING" id="337451.A0A443NDY9"/>
<dbReference type="PANTHER" id="PTHR11062:SF56">
    <property type="entry name" value="XYLOGLUCAN GALACTOSYLTRANSFERASE MUR3"/>
    <property type="match status" value="1"/>
</dbReference>